<evidence type="ECO:0000256" key="2">
    <source>
        <dbReference type="SAM" id="MobiDB-lite"/>
    </source>
</evidence>
<dbReference type="KEGG" id="shx:MS3_00011059"/>
<reference evidence="3" key="2">
    <citation type="journal article" date="2019" name="Gigascience">
        <title>High-quality Schistosoma haematobium genome achieved by single-molecule and long-range sequencing.</title>
        <authorList>
            <person name="Stroehlein A.J."/>
            <person name="Korhonen P.K."/>
            <person name="Chong T.M."/>
            <person name="Lim Y.L."/>
            <person name="Chan K.G."/>
            <person name="Webster B."/>
            <person name="Rollinson D."/>
            <person name="Brindley P.J."/>
            <person name="Gasser R.B."/>
            <person name="Young N.D."/>
        </authorList>
    </citation>
    <scope>NUCLEOTIDE SEQUENCE</scope>
</reference>
<dbReference type="Proteomes" id="UP000471633">
    <property type="component" value="Unassembled WGS sequence"/>
</dbReference>
<evidence type="ECO:0000313" key="3">
    <source>
        <dbReference type="EMBL" id="KAH9581487.1"/>
    </source>
</evidence>
<dbReference type="InterPro" id="IPR006652">
    <property type="entry name" value="Kelch_1"/>
</dbReference>
<protein>
    <submittedName>
        <fullName evidence="3">Kelch domain-containing protein 3</fullName>
    </submittedName>
</protein>
<comment type="caution">
    <text evidence="3">The sequence shown here is derived from an EMBL/GenBank/DDBJ whole genome shotgun (WGS) entry which is preliminary data.</text>
</comment>
<feature type="region of interest" description="Disordered" evidence="2">
    <location>
        <begin position="493"/>
        <end position="524"/>
    </location>
</feature>
<dbReference type="Gene3D" id="2.120.10.80">
    <property type="entry name" value="Kelch-type beta propeller"/>
    <property type="match status" value="2"/>
</dbReference>
<dbReference type="PANTHER" id="PTHR46461">
    <property type="entry name" value="KELCH DOMAIN-CONTAINING PROTEIN 3"/>
    <property type="match status" value="1"/>
</dbReference>
<dbReference type="SUPFAM" id="SSF117281">
    <property type="entry name" value="Kelch motif"/>
    <property type="match status" value="1"/>
</dbReference>
<dbReference type="GO" id="GO:0005737">
    <property type="term" value="C:cytoplasm"/>
    <property type="evidence" value="ECO:0007669"/>
    <property type="project" value="TreeGrafter"/>
</dbReference>
<dbReference type="InterPro" id="IPR015915">
    <property type="entry name" value="Kelch-typ_b-propeller"/>
</dbReference>
<dbReference type="GeneID" id="75578349"/>
<feature type="compositionally biased region" description="Low complexity" evidence="2">
    <location>
        <begin position="500"/>
        <end position="524"/>
    </location>
</feature>
<sequence>MGLYQTWGPDPILESSGSIQPSLRFGHTVVAWRGRGWLFGGRMQQRVCPNQLYMFDPGSKFLCQSVSRSALSGSLKLNHTFNAKKLHPPCWAEVRGTVGSVPSARDGHSATVLEDAMFIFGGFEDIFNNYDNSVYRLDFITWNWTRIEIRDDLLSFSDLSLSIPFDTNRSRQFGIDSAKIFEWHWNDNISHDQTSHPRTPLPRDFACLTSHQGRIFLPEFWANSPSRPCCLWKFIHSNVENRSYTPKYDKLTSNYHSRWSSGYAVWIIRHPGHGLQSPEVLLSQIFNKVNGFTYDPKSSFVESSSSSTSSKLNSPYGRSYNGNLYIAFGAVRSQTGQSLQLHYQDVWRFNLSTLSWIQLSYMPSMKSSNLHIHLPSARRRAVACLYMAPPSTHRDYNPTLIKQQPRVFVFGGTQPRALNEKISLVNNNGHNDSRSTNEYSTSFGMLPHRSLFSLNWGNNRTQNEVLGLRRTSSSLKSFVSILCVQSTSPIPDPDHGNVISSNSTTNSSLSTSATPSSSSSSPSNTPVTTFYLIIIIPSYLCNSHLLNGLIPLLINDFILLSNLFVISFDELSQLFNLTTNTSDNNNNNDSPFIKYFQSIHSHQFNHMNPHSTSNNTSNNNNNVTVDETIHLFHLAWLTITNMFSAHKTTSRSDISNDTSCERNSTPCSLSKFHIIFVANCPMSPGCLLFNSETNQNYKPLILKQYTFSQNSHEIINLEKPCCINHASDIYTSSQLINTCLNSVIYGLFEAVERGLKYTYSKCPTTTTNSLSSTVCNSTMFLSDDDDDDNDSQHHHNFLTYKTFFIYSDIDMEELENYATHVYIDVNQITSYVKTSTLDVIYNDINNNNNNNNNNSFFSSSSTSKSTYNSNILSYPNKNSVQQTVASVLLKYLHFIQTSFHLIFDDNKLLLNQQEILQPLYTDPVHLYSDNNSNTFSTPPVHFTIRDSSTVNSTSDISGRYLESSTSNNNTSHVVSGSSHYFLSERLALEILNNENIFNFTGIDMYSGGSSNENFLL</sequence>
<keyword evidence="4" id="KW-1185">Reference proteome</keyword>
<dbReference type="GO" id="GO:0003682">
    <property type="term" value="F:chromatin binding"/>
    <property type="evidence" value="ECO:0007669"/>
    <property type="project" value="InterPro"/>
</dbReference>
<evidence type="ECO:0000256" key="1">
    <source>
        <dbReference type="ARBA" id="ARBA00022441"/>
    </source>
</evidence>
<dbReference type="PANTHER" id="PTHR46461:SF1">
    <property type="entry name" value="KELCH DOMAIN-CONTAINING PROTEIN 3"/>
    <property type="match status" value="1"/>
</dbReference>
<evidence type="ECO:0000313" key="4">
    <source>
        <dbReference type="Proteomes" id="UP000471633"/>
    </source>
</evidence>
<dbReference type="SUPFAM" id="SSF50965">
    <property type="entry name" value="Galactose oxidase, central domain"/>
    <property type="match status" value="1"/>
</dbReference>
<dbReference type="EMBL" id="AMPZ03000006">
    <property type="protein sequence ID" value="KAH9581487.1"/>
    <property type="molecule type" value="Genomic_DNA"/>
</dbReference>
<dbReference type="CTD" id="75578349"/>
<dbReference type="Pfam" id="PF01344">
    <property type="entry name" value="Kelch_1"/>
    <property type="match status" value="1"/>
</dbReference>
<keyword evidence="1" id="KW-0880">Kelch repeat</keyword>
<reference evidence="3" key="4">
    <citation type="journal article" date="2022" name="PLoS Pathog.">
        <title>Chromosome-level genome of Schistosoma haematobium underpins genome-wide explorations of molecular variation.</title>
        <authorList>
            <person name="Stroehlein A.J."/>
            <person name="Korhonen P.K."/>
            <person name="Lee V.V."/>
            <person name="Ralph S.A."/>
            <person name="Mentink-Kane M."/>
            <person name="You H."/>
            <person name="McManus D.P."/>
            <person name="Tchuente L.T."/>
            <person name="Stothard J.R."/>
            <person name="Kaur P."/>
            <person name="Dudchenko O."/>
            <person name="Aiden E.L."/>
            <person name="Yang B."/>
            <person name="Yang H."/>
            <person name="Emery A.M."/>
            <person name="Webster B.L."/>
            <person name="Brindley P.J."/>
            <person name="Rollinson D."/>
            <person name="Chang B.C.H."/>
            <person name="Gasser R.B."/>
            <person name="Young N.D."/>
        </authorList>
    </citation>
    <scope>NUCLEOTIDE SEQUENCE</scope>
</reference>
<gene>
    <name evidence="3" type="primary">KLHDC3_2</name>
    <name evidence="3" type="ORF">MS3_00011059</name>
</gene>
<reference evidence="3" key="3">
    <citation type="submission" date="2021-06" db="EMBL/GenBank/DDBJ databases">
        <title>Chromosome-level genome assembly for S. haematobium.</title>
        <authorList>
            <person name="Stroehlein A.J."/>
        </authorList>
    </citation>
    <scope>NUCLEOTIDE SEQUENCE</scope>
</reference>
<organism evidence="3 4">
    <name type="scientific">Schistosoma haematobium</name>
    <name type="common">Blood fluke</name>
    <dbReference type="NCBI Taxonomy" id="6185"/>
    <lineage>
        <taxon>Eukaryota</taxon>
        <taxon>Metazoa</taxon>
        <taxon>Spiralia</taxon>
        <taxon>Lophotrochozoa</taxon>
        <taxon>Platyhelminthes</taxon>
        <taxon>Trematoda</taxon>
        <taxon>Digenea</taxon>
        <taxon>Strigeidida</taxon>
        <taxon>Schistosomatoidea</taxon>
        <taxon>Schistosomatidae</taxon>
        <taxon>Schistosoma</taxon>
    </lineage>
</organism>
<proteinExistence type="predicted"/>
<accession>A0A922IKL4</accession>
<dbReference type="RefSeq" id="XP_051065577.1">
    <property type="nucleotide sequence ID" value="XM_051219464.1"/>
</dbReference>
<dbReference type="InterPro" id="IPR052637">
    <property type="entry name" value="KLHDC3-like"/>
</dbReference>
<dbReference type="AlphaFoldDB" id="A0A922IKL4"/>
<dbReference type="InterPro" id="IPR011043">
    <property type="entry name" value="Gal_Oxase/kelch_b-propeller"/>
</dbReference>
<name>A0A922IKL4_SCHHA</name>
<reference evidence="3" key="1">
    <citation type="journal article" date="2012" name="Nat. Genet.">
        <title>Whole-genome sequence of Schistosoma haematobium.</title>
        <authorList>
            <person name="Young N.D."/>
            <person name="Jex A.R."/>
            <person name="Li B."/>
            <person name="Liu S."/>
            <person name="Yang L."/>
            <person name="Xiong Z."/>
            <person name="Li Y."/>
            <person name="Cantacessi C."/>
            <person name="Hall R.S."/>
            <person name="Xu X."/>
            <person name="Chen F."/>
            <person name="Wu X."/>
            <person name="Zerlotini A."/>
            <person name="Oliveira G."/>
            <person name="Hofmann A."/>
            <person name="Zhang G."/>
            <person name="Fang X."/>
            <person name="Kang Y."/>
            <person name="Campbell B.E."/>
            <person name="Loukas A."/>
            <person name="Ranganathan S."/>
            <person name="Rollinson D."/>
            <person name="Rinaldi G."/>
            <person name="Brindley P.J."/>
            <person name="Yang H."/>
            <person name="Wang J."/>
            <person name="Wang J."/>
            <person name="Gasser R.B."/>
        </authorList>
    </citation>
    <scope>NUCLEOTIDE SEQUENCE</scope>
</reference>